<name>A0A2N0UJ96_9FIRM</name>
<sequence>MAEEKSKTTLLKEKIMMTEPKGVKALSEEEIKKADSFCDGYKKFLDNSPVEREAVRYTVELAKKAGFAEYEQDKEYKAGDRLYYVNRDKAVALAVIGKNGVKNGARLAIAHIDSPRVDLKPNPLFEANNLAFFKTHYYGGLKKYQWTTIPLSLHGSVVKLDGTRVDICWGDDENESCFCITDLLPHLAREQASKPMAKAIEGENLNVILGSRPYDADSDEKDLVKLNVMAVLNEKYGICEGDFLSAELCLIPSFKSRDIGFDRSMIGGYGHDDKVCAYPAVMAALDVEMPEQTCITYLTDKEETGSDGNTGMQSDFLRFFIYDLAKQDGVDGYRVLSKSTCLSADVNAAFDPTFASAYEANNCSYINNGVIISKYTGHGGKYDTSDASAEYMGKIRAMLENNDILWQVGELGKVDGGGGGTIAKYVANMNVDVVDLGVPVLSMHAPFEIVSKTDVYMAYRAFFTFFDAKD</sequence>
<dbReference type="Gene3D" id="3.40.630.10">
    <property type="entry name" value="Zn peptidases"/>
    <property type="match status" value="1"/>
</dbReference>
<reference evidence="11" key="1">
    <citation type="journal article" date="2018" name="Environ. Microbiol.">
        <title>Sporulation capability and amylosome conservation among diverse human colonic and rumen isolates of the keystone starch-degrader Ruminococcus bromii.</title>
        <authorList>
            <person name="Mukhopadhya I."/>
            <person name="Morais S."/>
            <person name="Laverde-Gomez J."/>
            <person name="Sheridan P.O."/>
            <person name="Walker A.W."/>
            <person name="Kelly W."/>
            <person name="Klieve A.V."/>
            <person name="Ouwerkerk D."/>
            <person name="Duncan S.H."/>
            <person name="Louis P."/>
            <person name="Koropatkin N."/>
            <person name="Cockburn D."/>
            <person name="Kibler R."/>
            <person name="Cooper P.J."/>
            <person name="Sandoval C."/>
            <person name="Crost E."/>
            <person name="Juge N."/>
            <person name="Bayer E.A."/>
            <person name="Flint H.J."/>
        </authorList>
    </citation>
    <scope>NUCLEOTIDE SEQUENCE [LARGE SCALE GENOMIC DNA]</scope>
    <source>
        <strain evidence="11">ATCC 27255</strain>
    </source>
</reference>
<evidence type="ECO:0000256" key="5">
    <source>
        <dbReference type="ARBA" id="ARBA00022723"/>
    </source>
</evidence>
<dbReference type="EC" id="3.4.11.-" evidence="10"/>
<comment type="similarity">
    <text evidence="2 9">Belongs to the peptidase M18 family.</text>
</comment>
<dbReference type="GO" id="GO:0004177">
    <property type="term" value="F:aminopeptidase activity"/>
    <property type="evidence" value="ECO:0007669"/>
    <property type="project" value="UniProtKB-KW"/>
</dbReference>
<keyword evidence="8 9" id="KW-0482">Metalloprotease</keyword>
<dbReference type="Pfam" id="PF02127">
    <property type="entry name" value="Peptidase_M18"/>
    <property type="match status" value="1"/>
</dbReference>
<dbReference type="GO" id="GO:0008237">
    <property type="term" value="F:metallopeptidase activity"/>
    <property type="evidence" value="ECO:0007669"/>
    <property type="project" value="UniProtKB-KW"/>
</dbReference>
<organism evidence="11 12">
    <name type="scientific">Ruminococcus bromii</name>
    <dbReference type="NCBI Taxonomy" id="40518"/>
    <lineage>
        <taxon>Bacteria</taxon>
        <taxon>Bacillati</taxon>
        <taxon>Bacillota</taxon>
        <taxon>Clostridia</taxon>
        <taxon>Eubacteriales</taxon>
        <taxon>Oscillospiraceae</taxon>
        <taxon>Ruminococcus</taxon>
    </lineage>
</organism>
<keyword evidence="5 9" id="KW-0479">Metal-binding</keyword>
<gene>
    <name evidence="11" type="primary">apeA</name>
    <name evidence="11" type="ORF">RBATCC27255_01922</name>
</gene>
<evidence type="ECO:0000256" key="9">
    <source>
        <dbReference type="RuleBase" id="RU004386"/>
    </source>
</evidence>
<keyword evidence="3 9" id="KW-0031">Aminopeptidase</keyword>
<keyword evidence="12" id="KW-1185">Reference proteome</keyword>
<dbReference type="GO" id="GO:0008270">
    <property type="term" value="F:zinc ion binding"/>
    <property type="evidence" value="ECO:0007669"/>
    <property type="project" value="InterPro"/>
</dbReference>
<keyword evidence="6 9" id="KW-0378">Hydrolase</keyword>
<comment type="cofactor">
    <cofactor evidence="1 10">
        <name>Zn(2+)</name>
        <dbReference type="ChEBI" id="CHEBI:29105"/>
    </cofactor>
</comment>
<evidence type="ECO:0000313" key="11">
    <source>
        <dbReference type="EMBL" id="PKD27055.1"/>
    </source>
</evidence>
<dbReference type="GO" id="GO:0006508">
    <property type="term" value="P:proteolysis"/>
    <property type="evidence" value="ECO:0007669"/>
    <property type="project" value="UniProtKB-KW"/>
</dbReference>
<comment type="caution">
    <text evidence="11">The sequence shown here is derived from an EMBL/GenBank/DDBJ whole genome shotgun (WGS) entry which is preliminary data.</text>
</comment>
<dbReference type="GO" id="GO:0005737">
    <property type="term" value="C:cytoplasm"/>
    <property type="evidence" value="ECO:0007669"/>
    <property type="project" value="UniProtKB-ARBA"/>
</dbReference>
<evidence type="ECO:0000256" key="1">
    <source>
        <dbReference type="ARBA" id="ARBA00001947"/>
    </source>
</evidence>
<proteinExistence type="inferred from homology"/>
<dbReference type="NCBIfam" id="NF002600">
    <property type="entry name" value="PRK02256.1"/>
    <property type="match status" value="1"/>
</dbReference>
<evidence type="ECO:0000256" key="2">
    <source>
        <dbReference type="ARBA" id="ARBA00008290"/>
    </source>
</evidence>
<dbReference type="RefSeq" id="WP_101029824.1">
    <property type="nucleotide sequence ID" value="NZ_CABMMZ010000073.1"/>
</dbReference>
<dbReference type="PRINTS" id="PR00932">
    <property type="entry name" value="AMINO1PTASE"/>
</dbReference>
<dbReference type="AlphaFoldDB" id="A0A2N0UJ96"/>
<dbReference type="SUPFAM" id="SSF53187">
    <property type="entry name" value="Zn-dependent exopeptidases"/>
    <property type="match status" value="1"/>
</dbReference>
<dbReference type="PANTHER" id="PTHR28570:SF2">
    <property type="entry name" value="M18 FAMILY AMINOPEPTIDASE 1-RELATED"/>
    <property type="match status" value="1"/>
</dbReference>
<protein>
    <recommendedName>
        <fullName evidence="10">M18 family aminopeptidase</fullName>
        <ecNumber evidence="10">3.4.11.-</ecNumber>
    </recommendedName>
</protein>
<evidence type="ECO:0000256" key="3">
    <source>
        <dbReference type="ARBA" id="ARBA00022438"/>
    </source>
</evidence>
<dbReference type="PANTHER" id="PTHR28570">
    <property type="entry name" value="ASPARTYL AMINOPEPTIDASE"/>
    <property type="match status" value="1"/>
</dbReference>
<accession>A0A2N0UJ96</accession>
<evidence type="ECO:0000256" key="7">
    <source>
        <dbReference type="ARBA" id="ARBA00022833"/>
    </source>
</evidence>
<evidence type="ECO:0000256" key="10">
    <source>
        <dbReference type="RuleBase" id="RU004387"/>
    </source>
</evidence>
<evidence type="ECO:0000256" key="6">
    <source>
        <dbReference type="ARBA" id="ARBA00022801"/>
    </source>
</evidence>
<dbReference type="EMBL" id="NNSR01000073">
    <property type="protein sequence ID" value="PKD27055.1"/>
    <property type="molecule type" value="Genomic_DNA"/>
</dbReference>
<evidence type="ECO:0000256" key="8">
    <source>
        <dbReference type="ARBA" id="ARBA00023049"/>
    </source>
</evidence>
<evidence type="ECO:0000256" key="4">
    <source>
        <dbReference type="ARBA" id="ARBA00022670"/>
    </source>
</evidence>
<dbReference type="InterPro" id="IPR001948">
    <property type="entry name" value="Peptidase_M18"/>
</dbReference>
<evidence type="ECO:0000313" key="12">
    <source>
        <dbReference type="Proteomes" id="UP000233425"/>
    </source>
</evidence>
<dbReference type="Gene3D" id="2.30.250.10">
    <property type="entry name" value="Aminopeptidase i, Domain 2"/>
    <property type="match status" value="1"/>
</dbReference>
<keyword evidence="4 9" id="KW-0645">Protease</keyword>
<dbReference type="SUPFAM" id="SSF101821">
    <property type="entry name" value="Aminopeptidase/glucanase lid domain"/>
    <property type="match status" value="1"/>
</dbReference>
<dbReference type="Proteomes" id="UP000233425">
    <property type="component" value="Unassembled WGS sequence"/>
</dbReference>
<keyword evidence="7 9" id="KW-0862">Zinc</keyword>
<dbReference type="InterPro" id="IPR023358">
    <property type="entry name" value="Peptidase_M18_dom2"/>
</dbReference>